<keyword evidence="1" id="KW-0472">Membrane</keyword>
<keyword evidence="1" id="KW-0812">Transmembrane</keyword>
<protein>
    <recommendedName>
        <fullName evidence="4">Adenylate cyclase</fullName>
    </recommendedName>
</protein>
<dbReference type="InterPro" id="IPR011990">
    <property type="entry name" value="TPR-like_helical_dom_sf"/>
</dbReference>
<accession>A0ABY9TT66</accession>
<dbReference type="SUPFAM" id="SSF48452">
    <property type="entry name" value="TPR-like"/>
    <property type="match status" value="1"/>
</dbReference>
<feature type="transmembrane region" description="Helical" evidence="1">
    <location>
        <begin position="44"/>
        <end position="67"/>
    </location>
</feature>
<feature type="transmembrane region" description="Helical" evidence="1">
    <location>
        <begin position="94"/>
        <end position="111"/>
    </location>
</feature>
<name>A0ABY9TT66_9GAMM</name>
<evidence type="ECO:0000256" key="1">
    <source>
        <dbReference type="SAM" id="Phobius"/>
    </source>
</evidence>
<reference evidence="3" key="1">
    <citation type="submission" date="2023-09" db="EMBL/GenBank/DDBJ databases">
        <authorList>
            <person name="Li S."/>
            <person name="Li X."/>
            <person name="Zhang C."/>
            <person name="Zhao Z."/>
        </authorList>
    </citation>
    <scope>NUCLEOTIDE SEQUENCE [LARGE SCALE GENOMIC DNA]</scope>
    <source>
        <strain evidence="3">SQ149</strain>
    </source>
</reference>
<gene>
    <name evidence="2" type="ORF">RGQ13_18015</name>
</gene>
<feature type="transmembrane region" description="Helical" evidence="1">
    <location>
        <begin position="14"/>
        <end position="38"/>
    </location>
</feature>
<dbReference type="RefSeq" id="WP_348391112.1">
    <property type="nucleotide sequence ID" value="NZ_CP134145.1"/>
</dbReference>
<keyword evidence="3" id="KW-1185">Reference proteome</keyword>
<organism evidence="2 3">
    <name type="scientific">Thalassotalea psychrophila</name>
    <dbReference type="NCBI Taxonomy" id="3065647"/>
    <lineage>
        <taxon>Bacteria</taxon>
        <taxon>Pseudomonadati</taxon>
        <taxon>Pseudomonadota</taxon>
        <taxon>Gammaproteobacteria</taxon>
        <taxon>Alteromonadales</taxon>
        <taxon>Colwelliaceae</taxon>
        <taxon>Thalassotalea</taxon>
    </lineage>
</organism>
<dbReference type="Gene3D" id="3.40.50.10610">
    <property type="entry name" value="ABC-type transport auxiliary lipoprotein component"/>
    <property type="match status" value="1"/>
</dbReference>
<evidence type="ECO:0000313" key="2">
    <source>
        <dbReference type="EMBL" id="WNC71992.1"/>
    </source>
</evidence>
<keyword evidence="1" id="KW-1133">Transmembrane helix</keyword>
<dbReference type="Proteomes" id="UP001258994">
    <property type="component" value="Chromosome"/>
</dbReference>
<evidence type="ECO:0008006" key="4">
    <source>
        <dbReference type="Google" id="ProtNLM"/>
    </source>
</evidence>
<sequence>MANSLFKELKRRNVFKVAIAYLVVAWIVLQVSALLLPILQLPDWVHSLVFFLGLIAFPFVLIFAWAFELTPEGIKRESRVEREHSIADQTGRKIDFVIIGLLVIVAFYFFYESRIRQNLQASNQPATAIASVGKSSIQDRAIEESEKSIAVLPFVNMSSDPEQEYFSDGLSEEILNLLAQVPSLKVIGRTSSFAFKGKNEDLRVIGKALNTKTVLEGSVRKSGERVRITAQLIDVETGTHLWSQSYDHTLTDIFAVQDSVAKAILEALQVHVLVPTRGRPTENIEAYGYYLKAKDAMSSWDTKSAESNLKIAVKLDPTFAEAYELLAYSYYERWGNTLDSLSAMEHMANAANNALQHDPSLIMASIFSKLSSGSWQQYEGIINLYRLLKRQPNNVMALEMLIWDLLIAGYFNEALKLSQQLVDVDPLSSNAQWYVFTNMMALGRRDEAIDALKLSAQLSGTLAHFNLAYLSRLENQQEQSLQYFEKNMQQLGLPWQWVRPLSLAASDPETGEANLDREIPKIINSVPKERAYEMRQVLLFWYLQYGHLDRYYQLIFERYAAGQDVSDADSRIFEGLIYRNTGFTAHPYFIKLAKKRGLIELWEQRGAPDYCKKSQGKWQCH</sequence>
<dbReference type="EMBL" id="CP134145">
    <property type="protein sequence ID" value="WNC71992.1"/>
    <property type="molecule type" value="Genomic_DNA"/>
</dbReference>
<evidence type="ECO:0000313" key="3">
    <source>
        <dbReference type="Proteomes" id="UP001258994"/>
    </source>
</evidence>
<proteinExistence type="predicted"/>
<dbReference type="Gene3D" id="1.25.40.10">
    <property type="entry name" value="Tetratricopeptide repeat domain"/>
    <property type="match status" value="1"/>
</dbReference>